<dbReference type="CDD" id="cd00796">
    <property type="entry name" value="INT_Rci_Hp1_C"/>
    <property type="match status" value="1"/>
</dbReference>
<dbReference type="RefSeq" id="WP_050672548.1">
    <property type="nucleotide sequence ID" value="NZ_CVRL01000006.1"/>
</dbReference>
<evidence type="ECO:0000313" key="7">
    <source>
        <dbReference type="Proteomes" id="UP000043764"/>
    </source>
</evidence>
<evidence type="ECO:0000256" key="3">
    <source>
        <dbReference type="ARBA" id="ARBA00023125"/>
    </source>
</evidence>
<dbReference type="Gene3D" id="1.10.443.10">
    <property type="entry name" value="Intergrase catalytic core"/>
    <property type="match status" value="1"/>
</dbReference>
<keyword evidence="2" id="KW-0229">DNA integration</keyword>
<dbReference type="PANTHER" id="PTHR30349:SF41">
    <property type="entry name" value="INTEGRASE_RECOMBINASE PROTEIN MJ0367-RELATED"/>
    <property type="match status" value="1"/>
</dbReference>
<dbReference type="GO" id="GO:0015074">
    <property type="term" value="P:DNA integration"/>
    <property type="evidence" value="ECO:0007669"/>
    <property type="project" value="UniProtKB-KW"/>
</dbReference>
<accession>A0A0H5CZ18</accession>
<dbReference type="PROSITE" id="PS51898">
    <property type="entry name" value="TYR_RECOMBINASE"/>
    <property type="match status" value="1"/>
</dbReference>
<protein>
    <submittedName>
        <fullName evidence="6">Site-specific tyrosine recombinase XerC</fullName>
    </submittedName>
</protein>
<organism evidence="6 7">
    <name type="scientific">Phaeobacter italicus</name>
    <dbReference type="NCBI Taxonomy" id="481446"/>
    <lineage>
        <taxon>Bacteria</taxon>
        <taxon>Pseudomonadati</taxon>
        <taxon>Pseudomonadota</taxon>
        <taxon>Alphaproteobacteria</taxon>
        <taxon>Rhodobacterales</taxon>
        <taxon>Roseobacteraceae</taxon>
        <taxon>Phaeobacter</taxon>
    </lineage>
</organism>
<reference evidence="7" key="1">
    <citation type="submission" date="2015-05" db="EMBL/GenBank/DDBJ databases">
        <authorList>
            <person name="Rodrigo-Torres Lidia"/>
            <person name="Arahal R.David."/>
        </authorList>
    </citation>
    <scope>NUCLEOTIDE SEQUENCE [LARGE SCALE GENOMIC DNA]</scope>
    <source>
        <strain evidence="7">CECT 7321</strain>
    </source>
</reference>
<dbReference type="AlphaFoldDB" id="A0A0H5CZ18"/>
<dbReference type="InterPro" id="IPR011010">
    <property type="entry name" value="DNA_brk_join_enz"/>
</dbReference>
<evidence type="ECO:0000256" key="4">
    <source>
        <dbReference type="ARBA" id="ARBA00023172"/>
    </source>
</evidence>
<keyword evidence="3" id="KW-0238">DNA-binding</keyword>
<evidence type="ECO:0000259" key="5">
    <source>
        <dbReference type="PROSITE" id="PS51898"/>
    </source>
</evidence>
<name>A0A0H5CZ18_9RHOB</name>
<evidence type="ECO:0000256" key="1">
    <source>
        <dbReference type="ARBA" id="ARBA00008857"/>
    </source>
</evidence>
<dbReference type="STRING" id="481446.NIT7645_00385"/>
<keyword evidence="4" id="KW-0233">DNA recombination</keyword>
<keyword evidence="7" id="KW-1185">Reference proteome</keyword>
<dbReference type="InterPro" id="IPR013762">
    <property type="entry name" value="Integrase-like_cat_sf"/>
</dbReference>
<evidence type="ECO:0000313" key="6">
    <source>
        <dbReference type="EMBL" id="CRL09773.1"/>
    </source>
</evidence>
<dbReference type="PANTHER" id="PTHR30349">
    <property type="entry name" value="PHAGE INTEGRASE-RELATED"/>
    <property type="match status" value="1"/>
</dbReference>
<proteinExistence type="inferred from homology"/>
<dbReference type="Pfam" id="PF00589">
    <property type="entry name" value="Phage_integrase"/>
    <property type="match status" value="1"/>
</dbReference>
<dbReference type="SUPFAM" id="SSF56349">
    <property type="entry name" value="DNA breaking-rejoining enzymes"/>
    <property type="match status" value="1"/>
</dbReference>
<dbReference type="GO" id="GO:0006310">
    <property type="term" value="P:DNA recombination"/>
    <property type="evidence" value="ECO:0007669"/>
    <property type="project" value="UniProtKB-KW"/>
</dbReference>
<gene>
    <name evidence="6" type="ORF">NIT7321_00607</name>
</gene>
<dbReference type="Proteomes" id="UP000043764">
    <property type="component" value="Unassembled WGS sequence"/>
</dbReference>
<dbReference type="EMBL" id="CVRL01000006">
    <property type="protein sequence ID" value="CRL09773.1"/>
    <property type="molecule type" value="Genomic_DNA"/>
</dbReference>
<evidence type="ECO:0000256" key="2">
    <source>
        <dbReference type="ARBA" id="ARBA00022908"/>
    </source>
</evidence>
<feature type="domain" description="Tyr recombinase" evidence="5">
    <location>
        <begin position="174"/>
        <end position="351"/>
    </location>
</feature>
<dbReference type="InterPro" id="IPR050090">
    <property type="entry name" value="Tyrosine_recombinase_XerCD"/>
</dbReference>
<dbReference type="InterPro" id="IPR002104">
    <property type="entry name" value="Integrase_catalytic"/>
</dbReference>
<sequence length="353" mass="40043">MGSVTERKRLDGSVGYLAQIDLKRNGKRFRDNRTFEKRSAAEAWIKKREKEVKAFEGDFLTLKQRKKTLADAIDRYVLESQREIGRTKAQVLRTIKEYDIASLKCADIVSPDIVSFAQELAIGKEPATVSNYLSHLSSIFAIAKPAWGVPLDGQAMKDAMVVCSRLGLSGKSRKRDRRPSLAELDALLDHFQVATASNPRALPMHKIVLFALFSTRRESEITRILRSDLDPEYGRVFIRDMKHPGAKLGNDVWCDLPRRAMDVALSMPLSPDGRVFPFNPDTISSRFTRACKVLEIKDLRFHDLRHEGASHLFELGYSIPQAAAVTGHRSWSSLQRYTHLQQAGDKFEGWDWL</sequence>
<comment type="similarity">
    <text evidence="1">Belongs to the 'phage' integrase family.</text>
</comment>
<dbReference type="GO" id="GO:0003677">
    <property type="term" value="F:DNA binding"/>
    <property type="evidence" value="ECO:0007669"/>
    <property type="project" value="UniProtKB-KW"/>
</dbReference>